<dbReference type="Proteomes" id="UP000252698">
    <property type="component" value="Chromosome"/>
</dbReference>
<feature type="region of interest" description="Disordered" evidence="1">
    <location>
        <begin position="145"/>
        <end position="167"/>
    </location>
</feature>
<dbReference type="GeneID" id="95519713"/>
<feature type="transmembrane region" description="Helical" evidence="2">
    <location>
        <begin position="38"/>
        <end position="62"/>
    </location>
</feature>
<evidence type="ECO:0000313" key="3">
    <source>
        <dbReference type="EMBL" id="AXE77976.1"/>
    </source>
</evidence>
<organism evidence="3 4">
    <name type="scientific">Streptomyces atratus</name>
    <dbReference type="NCBI Taxonomy" id="1893"/>
    <lineage>
        <taxon>Bacteria</taxon>
        <taxon>Bacillati</taxon>
        <taxon>Actinomycetota</taxon>
        <taxon>Actinomycetes</taxon>
        <taxon>Kitasatosporales</taxon>
        <taxon>Streptomycetaceae</taxon>
        <taxon>Streptomyces</taxon>
    </lineage>
</organism>
<keyword evidence="2" id="KW-0812">Transmembrane</keyword>
<dbReference type="AlphaFoldDB" id="A0A2Z5JC82"/>
<name>A0A2Z5JC82_STRAR</name>
<evidence type="ECO:0000256" key="1">
    <source>
        <dbReference type="SAM" id="MobiDB-lite"/>
    </source>
</evidence>
<protein>
    <recommendedName>
        <fullName evidence="5">Integral membrane protein</fullName>
    </recommendedName>
</protein>
<evidence type="ECO:0000256" key="2">
    <source>
        <dbReference type="SAM" id="Phobius"/>
    </source>
</evidence>
<evidence type="ECO:0000313" key="4">
    <source>
        <dbReference type="Proteomes" id="UP000252698"/>
    </source>
</evidence>
<reference evidence="3 4" key="1">
    <citation type="journal article" date="2018" name="Front. Microbiol.">
        <title>Genome Sequencing of Streptomyces atratus SCSIOZH16 and Activation Production of Nocardamine via Metabolic Engineering.</title>
        <authorList>
            <person name="Li Y."/>
            <person name="Zhang C."/>
            <person name="Liu C."/>
            <person name="Ju J."/>
            <person name="Ma J."/>
        </authorList>
    </citation>
    <scope>NUCLEOTIDE SEQUENCE [LARGE SCALE GENOMIC DNA]</scope>
    <source>
        <strain evidence="3 4">SCSIO_ZH16</strain>
    </source>
</reference>
<feature type="transmembrane region" description="Helical" evidence="2">
    <location>
        <begin position="12"/>
        <end position="32"/>
    </location>
</feature>
<dbReference type="EMBL" id="CP027306">
    <property type="protein sequence ID" value="AXE77976.1"/>
    <property type="molecule type" value="Genomic_DNA"/>
</dbReference>
<proteinExistence type="predicted"/>
<gene>
    <name evidence="3" type="ORF">C5746_14660</name>
</gene>
<keyword evidence="2" id="KW-0472">Membrane</keyword>
<feature type="transmembrane region" description="Helical" evidence="2">
    <location>
        <begin position="74"/>
        <end position="97"/>
    </location>
</feature>
<dbReference type="RefSeq" id="WP_114244575.1">
    <property type="nucleotide sequence ID" value="NZ_CP027306.1"/>
</dbReference>
<dbReference type="KEGG" id="sata:C5746_14660"/>
<accession>A0A2Z5JC82</accession>
<sequence length="167" mass="18818">MDALNRFDTKATYRLIRLEYLFALGVSFYFFFRHLGDIRWWPFALLFVYIDLIGYIPGAIAYHRSRTKRIPKAYYVLYNTMHSMATQGAVALLWILLIGNEWALLALPIHLCGDRALFGNFLKPFGVSFEPVVHPKFAALEAAVEQGSGRPPAPVPAPAPARQSATS</sequence>
<evidence type="ECO:0008006" key="5">
    <source>
        <dbReference type="Google" id="ProtNLM"/>
    </source>
</evidence>
<keyword evidence="2" id="KW-1133">Transmembrane helix</keyword>